<name>A0A378XG19_9BURK</name>
<dbReference type="Proteomes" id="UP000254603">
    <property type="component" value="Unassembled WGS sequence"/>
</dbReference>
<evidence type="ECO:0000313" key="10">
    <source>
        <dbReference type="EMBL" id="SUA53287.1"/>
    </source>
</evidence>
<dbReference type="GO" id="GO:0008803">
    <property type="term" value="F:bis(5'-nucleosyl)-tetraphosphatase (symmetrical) activity"/>
    <property type="evidence" value="ECO:0007669"/>
    <property type="project" value="UniProtKB-EC"/>
</dbReference>
<dbReference type="PIRSF" id="PIRSF000903">
    <property type="entry name" value="B5n-ttraPtase_sm"/>
    <property type="match status" value="1"/>
</dbReference>
<dbReference type="NCBIfam" id="NF001204">
    <property type="entry name" value="PRK00166.1"/>
    <property type="match status" value="1"/>
</dbReference>
<reference evidence="10 11" key="1">
    <citation type="submission" date="2018-06" db="EMBL/GenBank/DDBJ databases">
        <authorList>
            <consortium name="Pathogen Informatics"/>
            <person name="Doyle S."/>
        </authorList>
    </citation>
    <scope>NUCLEOTIDE SEQUENCE [LARGE SCALE GENOMIC DNA]</scope>
    <source>
        <strain evidence="10 11">NCTC11997</strain>
    </source>
</reference>
<feature type="domain" description="Calcineurin-like phosphoesterase" evidence="9">
    <location>
        <begin position="28"/>
        <end position="188"/>
    </location>
</feature>
<dbReference type="NCBIfam" id="TIGR00668">
    <property type="entry name" value="apaH"/>
    <property type="match status" value="1"/>
</dbReference>
<sequence>MPKKSQTPTITVQIDANRSHADTLTMPNIWAIGDVQGCYDQLESLLEHPEIRDDPNCKLWFAGDIINRGKGSLKTIKRIMELGDRAITILGNHDIHCLAVAAGFRKEHSTDTINGILKSKYRDDYIEWLRHRPLAHYEYDHLMVHAGVIQAWTAEKTMELAEEVSKKVLRSNSWQQKLADVFGNEPNYWDDSFKGSKRRRVVINALTRMRMCHLNGSMDFAYKGAPQLHPFHHKEKVLPWFELPNRKTADTTIVFGHWSTLGLLIRPHLLALDTGCVWGGRLTAIRLNDRKLIQIPYFEDSVEALSPKIWTVKNS</sequence>
<evidence type="ECO:0000256" key="6">
    <source>
        <dbReference type="ARBA" id="ARBA00032248"/>
    </source>
</evidence>
<evidence type="ECO:0000256" key="4">
    <source>
        <dbReference type="ARBA" id="ARBA00022801"/>
    </source>
</evidence>
<evidence type="ECO:0000256" key="5">
    <source>
        <dbReference type="ARBA" id="ARBA00031248"/>
    </source>
</evidence>
<dbReference type="EMBL" id="UGSB01000001">
    <property type="protein sequence ID" value="SUA53287.1"/>
    <property type="molecule type" value="Genomic_DNA"/>
</dbReference>
<keyword evidence="4 10" id="KW-0378">Hydrolase</keyword>
<dbReference type="Pfam" id="PF00149">
    <property type="entry name" value="Metallophos"/>
    <property type="match status" value="1"/>
</dbReference>
<gene>
    <name evidence="10" type="primary">apaH</name>
    <name evidence="10" type="ORF">NCTC11997_01094</name>
</gene>
<comment type="similarity">
    <text evidence="2">Belongs to the Ap4A hydrolase family.</text>
</comment>
<dbReference type="RefSeq" id="WP_018573892.1">
    <property type="nucleotide sequence ID" value="NZ_CP065725.1"/>
</dbReference>
<accession>A0A378XG19</accession>
<dbReference type="SUPFAM" id="SSF56300">
    <property type="entry name" value="Metallo-dependent phosphatases"/>
    <property type="match status" value="1"/>
</dbReference>
<dbReference type="PANTHER" id="PTHR40942">
    <property type="match status" value="1"/>
</dbReference>
<comment type="function">
    <text evidence="1">Hydrolyzes diadenosine 5',5'''-P1,P4-tetraphosphate to yield ADP.</text>
</comment>
<evidence type="ECO:0000259" key="9">
    <source>
        <dbReference type="Pfam" id="PF00149"/>
    </source>
</evidence>
<evidence type="ECO:0000313" key="11">
    <source>
        <dbReference type="Proteomes" id="UP000254603"/>
    </source>
</evidence>
<evidence type="ECO:0000256" key="7">
    <source>
        <dbReference type="ARBA" id="ARBA00033210"/>
    </source>
</evidence>
<dbReference type="STRING" id="1122619.GCA_000373745_00715"/>
<evidence type="ECO:0000256" key="8">
    <source>
        <dbReference type="ARBA" id="ARBA00049417"/>
    </source>
</evidence>
<organism evidence="10 11">
    <name type="scientific">Oligella ureolytica</name>
    <dbReference type="NCBI Taxonomy" id="90244"/>
    <lineage>
        <taxon>Bacteria</taxon>
        <taxon>Pseudomonadati</taxon>
        <taxon>Pseudomonadota</taxon>
        <taxon>Betaproteobacteria</taxon>
        <taxon>Burkholderiales</taxon>
        <taxon>Alcaligenaceae</taxon>
        <taxon>Oligella</taxon>
    </lineage>
</organism>
<comment type="catalytic activity">
    <reaction evidence="8">
        <text>P(1),P(4)-bis(5'-adenosyl) tetraphosphate + H2O = 2 ADP + 2 H(+)</text>
        <dbReference type="Rhea" id="RHEA:24252"/>
        <dbReference type="ChEBI" id="CHEBI:15377"/>
        <dbReference type="ChEBI" id="CHEBI:15378"/>
        <dbReference type="ChEBI" id="CHEBI:58141"/>
        <dbReference type="ChEBI" id="CHEBI:456216"/>
        <dbReference type="EC" id="3.6.1.41"/>
    </reaction>
</comment>
<proteinExistence type="inferred from homology"/>
<dbReference type="AlphaFoldDB" id="A0A378XG19"/>
<dbReference type="InterPro" id="IPR029052">
    <property type="entry name" value="Metallo-depent_PP-like"/>
</dbReference>
<protein>
    <recommendedName>
        <fullName evidence="3">bis(5'-nucleosyl)-tetraphosphatase (symmetrical)</fullName>
        <ecNumber evidence="3">3.6.1.41</ecNumber>
    </recommendedName>
    <alternativeName>
        <fullName evidence="6">Ap4A hydrolase</fullName>
    </alternativeName>
    <alternativeName>
        <fullName evidence="5">Diadenosine 5',5'''-P1,P4-tetraphosphate pyrophosphohydrolase</fullName>
    </alternativeName>
    <alternativeName>
        <fullName evidence="7">Diadenosine tetraphosphatase</fullName>
    </alternativeName>
</protein>
<dbReference type="EC" id="3.6.1.41" evidence="3"/>
<evidence type="ECO:0000256" key="3">
    <source>
        <dbReference type="ARBA" id="ARBA00012506"/>
    </source>
</evidence>
<dbReference type="Gene3D" id="3.60.21.10">
    <property type="match status" value="1"/>
</dbReference>
<dbReference type="InterPro" id="IPR004843">
    <property type="entry name" value="Calcineurin-like_PHP"/>
</dbReference>
<evidence type="ECO:0000256" key="2">
    <source>
        <dbReference type="ARBA" id="ARBA00005419"/>
    </source>
</evidence>
<dbReference type="CDD" id="cd07422">
    <property type="entry name" value="MPP_ApaH"/>
    <property type="match status" value="1"/>
</dbReference>
<evidence type="ECO:0000256" key="1">
    <source>
        <dbReference type="ARBA" id="ARBA00003413"/>
    </source>
</evidence>
<dbReference type="InterPro" id="IPR004617">
    <property type="entry name" value="ApaH"/>
</dbReference>
<dbReference type="PANTHER" id="PTHR40942:SF4">
    <property type="entry name" value="CYTOCHROME C5"/>
    <property type="match status" value="1"/>
</dbReference>